<keyword evidence="3 5" id="KW-0238">DNA-binding</keyword>
<evidence type="ECO:0000259" key="6">
    <source>
        <dbReference type="PROSITE" id="PS51898"/>
    </source>
</evidence>
<evidence type="ECO:0000313" key="8">
    <source>
        <dbReference type="EMBL" id="MBB6691727.1"/>
    </source>
</evidence>
<feature type="domain" description="Core-binding (CB)" evidence="7">
    <location>
        <begin position="19"/>
        <end position="105"/>
    </location>
</feature>
<dbReference type="Gene3D" id="1.10.150.130">
    <property type="match status" value="1"/>
</dbReference>
<dbReference type="InterPro" id="IPR004107">
    <property type="entry name" value="Integrase_SAM-like_N"/>
</dbReference>
<dbReference type="SUPFAM" id="SSF56349">
    <property type="entry name" value="DNA breaking-rejoining enzymes"/>
    <property type="match status" value="1"/>
</dbReference>
<dbReference type="PROSITE" id="PS51898">
    <property type="entry name" value="TYR_RECOMBINASE"/>
    <property type="match status" value="1"/>
</dbReference>
<gene>
    <name evidence="8" type="ORF">H7B90_09980</name>
</gene>
<dbReference type="RefSeq" id="WP_185135721.1">
    <property type="nucleotide sequence ID" value="NZ_BORM01000008.1"/>
</dbReference>
<dbReference type="InterPro" id="IPR010998">
    <property type="entry name" value="Integrase_recombinase_N"/>
</dbReference>
<evidence type="ECO:0000256" key="5">
    <source>
        <dbReference type="PROSITE-ProRule" id="PRU01248"/>
    </source>
</evidence>
<organism evidence="8 9">
    <name type="scientific">Cohnella xylanilytica</name>
    <dbReference type="NCBI Taxonomy" id="557555"/>
    <lineage>
        <taxon>Bacteria</taxon>
        <taxon>Bacillati</taxon>
        <taxon>Bacillota</taxon>
        <taxon>Bacilli</taxon>
        <taxon>Bacillales</taxon>
        <taxon>Paenibacillaceae</taxon>
        <taxon>Cohnella</taxon>
    </lineage>
</organism>
<dbReference type="PANTHER" id="PTHR30349:SF64">
    <property type="entry name" value="PROPHAGE INTEGRASE INTD-RELATED"/>
    <property type="match status" value="1"/>
</dbReference>
<dbReference type="InterPro" id="IPR013762">
    <property type="entry name" value="Integrase-like_cat_sf"/>
</dbReference>
<dbReference type="PROSITE" id="PS51900">
    <property type="entry name" value="CB"/>
    <property type="match status" value="1"/>
</dbReference>
<dbReference type="Pfam" id="PF00589">
    <property type="entry name" value="Phage_integrase"/>
    <property type="match status" value="1"/>
</dbReference>
<comment type="similarity">
    <text evidence="1">Belongs to the 'phage' integrase family.</text>
</comment>
<evidence type="ECO:0000259" key="7">
    <source>
        <dbReference type="PROSITE" id="PS51900"/>
    </source>
</evidence>
<dbReference type="GO" id="GO:0006310">
    <property type="term" value="P:DNA recombination"/>
    <property type="evidence" value="ECO:0007669"/>
    <property type="project" value="UniProtKB-KW"/>
</dbReference>
<evidence type="ECO:0000256" key="4">
    <source>
        <dbReference type="ARBA" id="ARBA00023172"/>
    </source>
</evidence>
<reference evidence="8 9" key="1">
    <citation type="submission" date="2020-08" db="EMBL/GenBank/DDBJ databases">
        <title>Cohnella phylogeny.</title>
        <authorList>
            <person name="Dunlap C."/>
        </authorList>
    </citation>
    <scope>NUCLEOTIDE SEQUENCE [LARGE SCALE GENOMIC DNA]</scope>
    <source>
        <strain evidence="8 9">DSM 25239</strain>
    </source>
</reference>
<protein>
    <submittedName>
        <fullName evidence="8">Tyrosine-type recombinase/integrase</fullName>
    </submittedName>
</protein>
<dbReference type="Gene3D" id="1.10.443.10">
    <property type="entry name" value="Intergrase catalytic core"/>
    <property type="match status" value="1"/>
</dbReference>
<evidence type="ECO:0000256" key="3">
    <source>
        <dbReference type="ARBA" id="ARBA00023125"/>
    </source>
</evidence>
<dbReference type="Proteomes" id="UP000553776">
    <property type="component" value="Unassembled WGS sequence"/>
</dbReference>
<keyword evidence="2" id="KW-0229">DNA integration</keyword>
<dbReference type="InterPro" id="IPR044068">
    <property type="entry name" value="CB"/>
</dbReference>
<dbReference type="InterPro" id="IPR002104">
    <property type="entry name" value="Integrase_catalytic"/>
</dbReference>
<comment type="caution">
    <text evidence="8">The sequence shown here is derived from an EMBL/GenBank/DDBJ whole genome shotgun (WGS) entry which is preliminary data.</text>
</comment>
<dbReference type="GO" id="GO:0015074">
    <property type="term" value="P:DNA integration"/>
    <property type="evidence" value="ECO:0007669"/>
    <property type="project" value="UniProtKB-KW"/>
</dbReference>
<dbReference type="GO" id="GO:0003677">
    <property type="term" value="F:DNA binding"/>
    <property type="evidence" value="ECO:0007669"/>
    <property type="project" value="UniProtKB-UniRule"/>
</dbReference>
<name>A0A841TTD9_9BACL</name>
<dbReference type="Pfam" id="PF02899">
    <property type="entry name" value="Phage_int_SAM_1"/>
    <property type="match status" value="1"/>
</dbReference>
<dbReference type="InterPro" id="IPR050090">
    <property type="entry name" value="Tyrosine_recombinase_XerCD"/>
</dbReference>
<evidence type="ECO:0000256" key="1">
    <source>
        <dbReference type="ARBA" id="ARBA00008857"/>
    </source>
</evidence>
<sequence>MQDAALWTIQPPYPPTARDNDDLIVTLFLASFQDRSPHTLRNYRLGIQRFRSLLFPRRLKEAGWLDIEHFKNYLLGRTSASGPRLSPSSVAVQLAALRSLYRWASDPNIALLPHNPTTAVRLPKPEVTSRNRYLTKQELAKLLSELFRQGPRNYLLGLMLTLTGLRVSELISVRWEDFYEDIEGRGVWLHIRNGKGGKRRSVKIPEPLWKMIKKHRHDPDRRREDAGSLLFPISSRQVARILEAARKRCGFDKAVSAHWLRHTNATLALLGGASLQQVQETLGHSQITTTQRYLHTVEQMKKAAPDYVADNLRDLLASR</sequence>
<accession>A0A841TTD9</accession>
<dbReference type="InterPro" id="IPR011010">
    <property type="entry name" value="DNA_brk_join_enz"/>
</dbReference>
<dbReference type="AlphaFoldDB" id="A0A841TTD9"/>
<keyword evidence="9" id="KW-1185">Reference proteome</keyword>
<dbReference type="PANTHER" id="PTHR30349">
    <property type="entry name" value="PHAGE INTEGRASE-RELATED"/>
    <property type="match status" value="1"/>
</dbReference>
<proteinExistence type="inferred from homology"/>
<evidence type="ECO:0000256" key="2">
    <source>
        <dbReference type="ARBA" id="ARBA00022908"/>
    </source>
</evidence>
<dbReference type="EMBL" id="JACJVR010000035">
    <property type="protein sequence ID" value="MBB6691727.1"/>
    <property type="molecule type" value="Genomic_DNA"/>
</dbReference>
<evidence type="ECO:0000313" key="9">
    <source>
        <dbReference type="Proteomes" id="UP000553776"/>
    </source>
</evidence>
<keyword evidence="4" id="KW-0233">DNA recombination</keyword>
<feature type="domain" description="Tyr recombinase" evidence="6">
    <location>
        <begin position="129"/>
        <end position="306"/>
    </location>
</feature>